<dbReference type="FunFam" id="1.25.40.10:FF:000090">
    <property type="entry name" value="Pentatricopeptide repeat-containing protein, chloroplastic"/>
    <property type="match status" value="1"/>
</dbReference>
<dbReference type="Gene3D" id="1.25.40.10">
    <property type="entry name" value="Tetratricopeptide repeat domain"/>
    <property type="match status" value="5"/>
</dbReference>
<dbReference type="InterPro" id="IPR046848">
    <property type="entry name" value="E_motif"/>
</dbReference>
<dbReference type="EMBL" id="JBBWWQ010000018">
    <property type="protein sequence ID" value="KAK8921648.1"/>
    <property type="molecule type" value="Genomic_DNA"/>
</dbReference>
<feature type="repeat" description="PPR" evidence="3">
    <location>
        <begin position="559"/>
        <end position="593"/>
    </location>
</feature>
<feature type="repeat" description="PPR" evidence="3">
    <location>
        <begin position="257"/>
        <end position="291"/>
    </location>
</feature>
<dbReference type="Proteomes" id="UP001418222">
    <property type="component" value="Unassembled WGS sequence"/>
</dbReference>
<dbReference type="GO" id="GO:0009451">
    <property type="term" value="P:RNA modification"/>
    <property type="evidence" value="ECO:0007669"/>
    <property type="project" value="InterPro"/>
</dbReference>
<evidence type="ECO:0000313" key="4">
    <source>
        <dbReference type="EMBL" id="KAK8921648.1"/>
    </source>
</evidence>
<gene>
    <name evidence="4" type="primary">PCMP-E49</name>
    <name evidence="4" type="ORF">KSP39_PZI020785</name>
</gene>
<feature type="repeat" description="PPR" evidence="3">
    <location>
        <begin position="319"/>
        <end position="353"/>
    </location>
</feature>
<keyword evidence="5" id="KW-1185">Reference proteome</keyword>
<evidence type="ECO:0000256" key="2">
    <source>
        <dbReference type="ARBA" id="ARBA00061659"/>
    </source>
</evidence>
<dbReference type="InterPro" id="IPR002885">
    <property type="entry name" value="PPR_rpt"/>
</dbReference>
<dbReference type="Pfam" id="PF01535">
    <property type="entry name" value="PPR"/>
    <property type="match status" value="5"/>
</dbReference>
<evidence type="ECO:0000313" key="5">
    <source>
        <dbReference type="Proteomes" id="UP001418222"/>
    </source>
</evidence>
<dbReference type="PROSITE" id="PS51375">
    <property type="entry name" value="PPR"/>
    <property type="match status" value="6"/>
</dbReference>
<feature type="repeat" description="PPR" evidence="3">
    <location>
        <begin position="422"/>
        <end position="456"/>
    </location>
</feature>
<feature type="repeat" description="PPR" evidence="3">
    <location>
        <begin position="185"/>
        <end position="221"/>
    </location>
</feature>
<sequence>MLDAAALHLAKLRILDAGASRRALSSYGLLIQHCADGGLLRHGLQLHCRLALLSVIPDNFLGSKLISLYSRSGRLHDARLVFDAIPVKNLFSWNAMLLAYSVSQQPASFLRLFSSIPPSLRPDAFTISALLKSISAAAKEIHSLALRLGYHSADRFISNGLITAYLRISDPNSARKVFDRMPTRDIVSWNSIITGLSQEGHYSACIQLYEELKMGRDGVKPNGITVASVLHACSHLKDIVFGIGVHRFAVENGMGADIVVCNSILGLYARCGSLEHARTLFDEMPEKDGVTYNTMISGYMAYGFINQAMELFHQVPNPVLSTWNAVIGGLVQNNSFHHVLDLFQAMQNAGFRPNSVTISCVLPAVSSHSSLLTVKQIHSYAVRNGCDRNVYVATALIDAYGKTGFLDGARRVFDASGAGSTSVIIWTAIISACSIRGDSDSALSIFRRMVGRGIEPDPVTFTAVLSACAHSGEVDEARRILNVSMPEFRVSPEAEQYACVIGALSRKGMLTEAVELIDRMPFPPNSKAWGALLNGAAVHRDVAIGEHAFERLLEIEAENSGNYIVMANLYSQAGKWKEAQMVRKKMEEVGVGKVAGCSWIEGNGRLQVFISSDMANEYSRQAFELIDELVGLMREEGYTFAAKEELDEECCCC</sequence>
<dbReference type="PANTHER" id="PTHR47926:SF472">
    <property type="entry name" value="REPEAT (PPR) SUPERFAMILY PROTEIN, PUTATIVE-RELATED"/>
    <property type="match status" value="1"/>
</dbReference>
<feature type="repeat" description="PPR" evidence="3">
    <location>
        <begin position="457"/>
        <end position="492"/>
    </location>
</feature>
<accession>A0AAP0B058</accession>
<dbReference type="InterPro" id="IPR046960">
    <property type="entry name" value="PPR_At4g14850-like_plant"/>
</dbReference>
<dbReference type="NCBIfam" id="TIGR00756">
    <property type="entry name" value="PPR"/>
    <property type="match status" value="6"/>
</dbReference>
<dbReference type="FunFam" id="1.25.40.10:FF:000205">
    <property type="entry name" value="Pentatricopeptide repeat-containing protein, mitochondrial"/>
    <property type="match status" value="1"/>
</dbReference>
<dbReference type="Pfam" id="PF13041">
    <property type="entry name" value="PPR_2"/>
    <property type="match status" value="3"/>
</dbReference>
<reference evidence="4 5" key="1">
    <citation type="journal article" date="2022" name="Nat. Plants">
        <title>Genomes of leafy and leafless Platanthera orchids illuminate the evolution of mycoheterotrophy.</title>
        <authorList>
            <person name="Li M.H."/>
            <person name="Liu K.W."/>
            <person name="Li Z."/>
            <person name="Lu H.C."/>
            <person name="Ye Q.L."/>
            <person name="Zhang D."/>
            <person name="Wang J.Y."/>
            <person name="Li Y.F."/>
            <person name="Zhong Z.M."/>
            <person name="Liu X."/>
            <person name="Yu X."/>
            <person name="Liu D.K."/>
            <person name="Tu X.D."/>
            <person name="Liu B."/>
            <person name="Hao Y."/>
            <person name="Liao X.Y."/>
            <person name="Jiang Y.T."/>
            <person name="Sun W.H."/>
            <person name="Chen J."/>
            <person name="Chen Y.Q."/>
            <person name="Ai Y."/>
            <person name="Zhai J.W."/>
            <person name="Wu S.S."/>
            <person name="Zhou Z."/>
            <person name="Hsiao Y.Y."/>
            <person name="Wu W.L."/>
            <person name="Chen Y.Y."/>
            <person name="Lin Y.F."/>
            <person name="Hsu J.L."/>
            <person name="Li C.Y."/>
            <person name="Wang Z.W."/>
            <person name="Zhao X."/>
            <person name="Zhong W.Y."/>
            <person name="Ma X.K."/>
            <person name="Ma L."/>
            <person name="Huang J."/>
            <person name="Chen G.Z."/>
            <person name="Huang M.Z."/>
            <person name="Huang L."/>
            <person name="Peng D.H."/>
            <person name="Luo Y.B."/>
            <person name="Zou S.Q."/>
            <person name="Chen S.P."/>
            <person name="Lan S."/>
            <person name="Tsai W.C."/>
            <person name="Van de Peer Y."/>
            <person name="Liu Z.J."/>
        </authorList>
    </citation>
    <scope>NUCLEOTIDE SEQUENCE [LARGE SCALE GENOMIC DNA]</scope>
    <source>
        <strain evidence="4">Lor287</strain>
    </source>
</reference>
<protein>
    <submittedName>
        <fullName evidence="4">Pentatricopeptide repeat-containing protein</fullName>
    </submittedName>
</protein>
<comment type="caution">
    <text evidence="4">The sequence shown here is derived from an EMBL/GenBank/DDBJ whole genome shotgun (WGS) entry which is preliminary data.</text>
</comment>
<proteinExistence type="inferred from homology"/>
<keyword evidence="1" id="KW-0677">Repeat</keyword>
<dbReference type="AlphaFoldDB" id="A0AAP0B058"/>
<organism evidence="4 5">
    <name type="scientific">Platanthera zijinensis</name>
    <dbReference type="NCBI Taxonomy" id="2320716"/>
    <lineage>
        <taxon>Eukaryota</taxon>
        <taxon>Viridiplantae</taxon>
        <taxon>Streptophyta</taxon>
        <taxon>Embryophyta</taxon>
        <taxon>Tracheophyta</taxon>
        <taxon>Spermatophyta</taxon>
        <taxon>Magnoliopsida</taxon>
        <taxon>Liliopsida</taxon>
        <taxon>Asparagales</taxon>
        <taxon>Orchidaceae</taxon>
        <taxon>Orchidoideae</taxon>
        <taxon>Orchideae</taxon>
        <taxon>Orchidinae</taxon>
        <taxon>Platanthera</taxon>
    </lineage>
</organism>
<dbReference type="GO" id="GO:0005739">
    <property type="term" value="C:mitochondrion"/>
    <property type="evidence" value="ECO:0007669"/>
    <property type="project" value="UniProtKB-ARBA"/>
</dbReference>
<evidence type="ECO:0000256" key="1">
    <source>
        <dbReference type="ARBA" id="ARBA00022737"/>
    </source>
</evidence>
<dbReference type="InterPro" id="IPR011990">
    <property type="entry name" value="TPR-like_helical_dom_sf"/>
</dbReference>
<name>A0AAP0B058_9ASPA</name>
<dbReference type="GO" id="GO:0003723">
    <property type="term" value="F:RNA binding"/>
    <property type="evidence" value="ECO:0007669"/>
    <property type="project" value="InterPro"/>
</dbReference>
<comment type="similarity">
    <text evidence="2">Belongs to the PPR family. PCMP-E subfamily.</text>
</comment>
<dbReference type="Pfam" id="PF20431">
    <property type="entry name" value="E_motif"/>
    <property type="match status" value="1"/>
</dbReference>
<dbReference type="PANTHER" id="PTHR47926">
    <property type="entry name" value="PENTATRICOPEPTIDE REPEAT-CONTAINING PROTEIN"/>
    <property type="match status" value="1"/>
</dbReference>
<evidence type="ECO:0000256" key="3">
    <source>
        <dbReference type="PROSITE-ProRule" id="PRU00708"/>
    </source>
</evidence>